<feature type="compositionally biased region" description="Basic and acidic residues" evidence="2">
    <location>
        <begin position="1"/>
        <end position="20"/>
    </location>
</feature>
<dbReference type="SUPFAM" id="SSF48403">
    <property type="entry name" value="Ankyrin repeat"/>
    <property type="match status" value="1"/>
</dbReference>
<keyword evidence="1" id="KW-0040">ANK repeat</keyword>
<dbReference type="InterPro" id="IPR036770">
    <property type="entry name" value="Ankyrin_rpt-contain_sf"/>
</dbReference>
<protein>
    <submittedName>
        <fullName evidence="3">FEM1C-like protein</fullName>
    </submittedName>
</protein>
<reference evidence="3" key="1">
    <citation type="submission" date="2022-11" db="EMBL/GenBank/DDBJ databases">
        <title>Centuries of genome instability and evolution in soft-shell clam transmissible cancer (bioRxiv).</title>
        <authorList>
            <person name="Hart S.F.M."/>
            <person name="Yonemitsu M.A."/>
            <person name="Giersch R.M."/>
            <person name="Beal B.F."/>
            <person name="Arriagada G."/>
            <person name="Davis B.W."/>
            <person name="Ostrander E.A."/>
            <person name="Goff S.P."/>
            <person name="Metzger M.J."/>
        </authorList>
    </citation>
    <scope>NUCLEOTIDE SEQUENCE</scope>
    <source>
        <strain evidence="3">MELC-2E11</strain>
        <tissue evidence="3">Siphon/mantle</tissue>
    </source>
</reference>
<dbReference type="PROSITE" id="PS50088">
    <property type="entry name" value="ANK_REPEAT"/>
    <property type="match status" value="1"/>
</dbReference>
<name>A0ABY7EJJ0_MYAAR</name>
<dbReference type="Proteomes" id="UP001164746">
    <property type="component" value="Chromosome 7"/>
</dbReference>
<dbReference type="PANTHER" id="PTHR24121:SF23">
    <property type="entry name" value="NO MECHANORECEPTOR POTENTIAL C, ISOFORM H"/>
    <property type="match status" value="1"/>
</dbReference>
<dbReference type="Pfam" id="PF12796">
    <property type="entry name" value="Ank_2"/>
    <property type="match status" value="1"/>
</dbReference>
<feature type="repeat" description="ANK" evidence="1">
    <location>
        <begin position="948"/>
        <end position="980"/>
    </location>
</feature>
<dbReference type="Gene3D" id="1.25.40.20">
    <property type="entry name" value="Ankyrin repeat-containing domain"/>
    <property type="match status" value="1"/>
</dbReference>
<keyword evidence="4" id="KW-1185">Reference proteome</keyword>
<feature type="compositionally biased region" description="Polar residues" evidence="2">
    <location>
        <begin position="70"/>
        <end position="86"/>
    </location>
</feature>
<gene>
    <name evidence="3" type="ORF">MAR_035244</name>
</gene>
<dbReference type="PROSITE" id="PS50297">
    <property type="entry name" value="ANK_REP_REGION"/>
    <property type="match status" value="1"/>
</dbReference>
<feature type="compositionally biased region" description="Polar residues" evidence="2">
    <location>
        <begin position="21"/>
        <end position="36"/>
    </location>
</feature>
<dbReference type="PANTHER" id="PTHR24121">
    <property type="entry name" value="NO MECHANORECEPTOR POTENTIAL C, ISOFORM D-RELATED"/>
    <property type="match status" value="1"/>
</dbReference>
<feature type="region of interest" description="Disordered" evidence="2">
    <location>
        <begin position="200"/>
        <end position="277"/>
    </location>
</feature>
<evidence type="ECO:0000313" key="3">
    <source>
        <dbReference type="EMBL" id="WAR10168.1"/>
    </source>
</evidence>
<evidence type="ECO:0000256" key="1">
    <source>
        <dbReference type="PROSITE-ProRule" id="PRU00023"/>
    </source>
</evidence>
<evidence type="ECO:0000256" key="2">
    <source>
        <dbReference type="SAM" id="MobiDB-lite"/>
    </source>
</evidence>
<feature type="region of interest" description="Disordered" evidence="2">
    <location>
        <begin position="1"/>
        <end position="86"/>
    </location>
</feature>
<dbReference type="InterPro" id="IPR002110">
    <property type="entry name" value="Ankyrin_rpt"/>
</dbReference>
<proteinExistence type="predicted"/>
<accession>A0ABY7EJJ0</accession>
<feature type="compositionally biased region" description="Basic and acidic residues" evidence="2">
    <location>
        <begin position="59"/>
        <end position="69"/>
    </location>
</feature>
<dbReference type="EMBL" id="CP111018">
    <property type="protein sequence ID" value="WAR10168.1"/>
    <property type="molecule type" value="Genomic_DNA"/>
</dbReference>
<feature type="compositionally biased region" description="Basic residues" evidence="2">
    <location>
        <begin position="268"/>
        <end position="277"/>
    </location>
</feature>
<organism evidence="3 4">
    <name type="scientific">Mya arenaria</name>
    <name type="common">Soft-shell clam</name>
    <dbReference type="NCBI Taxonomy" id="6604"/>
    <lineage>
        <taxon>Eukaryota</taxon>
        <taxon>Metazoa</taxon>
        <taxon>Spiralia</taxon>
        <taxon>Lophotrochozoa</taxon>
        <taxon>Mollusca</taxon>
        <taxon>Bivalvia</taxon>
        <taxon>Autobranchia</taxon>
        <taxon>Heteroconchia</taxon>
        <taxon>Euheterodonta</taxon>
        <taxon>Imparidentia</taxon>
        <taxon>Neoheterodontei</taxon>
        <taxon>Myida</taxon>
        <taxon>Myoidea</taxon>
        <taxon>Myidae</taxon>
        <taxon>Mya</taxon>
    </lineage>
</organism>
<evidence type="ECO:0000313" key="4">
    <source>
        <dbReference type="Proteomes" id="UP001164746"/>
    </source>
</evidence>
<dbReference type="SMART" id="SM00248">
    <property type="entry name" value="ANK"/>
    <property type="match status" value="6"/>
</dbReference>
<sequence length="1165" mass="131879">MRVDETSADAGREWTTKSDKTVQNGILPSASGNARQSENKTANDEDEISARSKNIAGDRLNDATSDKHNPSFNQGAENSKTVSNKSTTLDIFPEVNDKNGSENSIILPDINKSASLDGASTACRTMDAVYEGASPSGRIISTDPNGVSTSGRTMDTVLLQQRIDRYEQKDPATSEVDPGSLAEEMTIALSRLSCPVDGPSKPVALDLPPQKLQLPSDIGEQKTSPPSLPVQVGKTHPSRQIVVADTGKQENQPGQGPADNRVKERQRTDRRKAVTTRKVKITLDKKKSASKQYKTDDMSFLDLSPRSYHGAWRTVGRGGGGDRKGRLVDNNVKKHALYHARFAAAPDRRQAFYHARYYYYSSNLIYSRYRISRVFMRKEKAGLHLMRPETNYIRLCLACVEVGTELLRDAFRRFLGSMQPYQTYRRVNDVIWRWKAAKSDTSEVADVTRIRDLRNFLLDIKERTLFEDEYKRKNDDFKKVTKRLASESSIKERLDRLDALQKKEPEVSDTEKLVLLLKDVELRQSSTCRQAGVYRDHHAKTHLTSADMRQMLSYHILVDSQVRAEIYRNAHLHTGSLGFPQCCALYVSQRRLHDMWAHFFEHPIDVLEGDLETLHRSDIRAYFALVVMMFQPGARLYAKKLRDLQDETFLQQLQSLAEVCKVPITEKLPEQLLTSLSGQLTPYVYWEKNIDCYTFSHESVMELMMSSFVKRHPQHVLETCELQFLLDYVFTEENLLKSRNQVFAMRISPDHFWLLSQSIDHYINYGHVVAMATHRVLRDPGFREFFFTYLEKRGESEHIVLAEDSSVKEGVSRRPVGLMFSSINQDKPNVGLVRALWKTGLYQKHSSPWVAGELRSSLLMAVRRGSLEREKWSQEQLDVALVRAARVQSAGLDVVKLLLGAGASPTSIRASSTALCEAAKADNVKTVQHLLSCGEPGCGSSVTERDLAEGTPLHHACDAGHMDVIQILLKRDASVNAPDEQGMTPFLVAVGWGREEVLQTLLTKKVNPLHVDDHKNNMLHICGATGHDVVMKILVKNFPDVIQKLAIARNVYGWTPLDFSFRLGHLQVTKILVAQVLKVSTPRSLASLSDSKTFVHTRFSIARREEFDFLEPSTCRFVWASGQNAVYRVPRCRWHIEAAAPEEYEETRKFVAKHEEKLRWCLAKT</sequence>